<dbReference type="HOGENOM" id="CLU_1766586_0_0_5"/>
<reference evidence="2 3" key="1">
    <citation type="journal article" date="2011" name="Stand. Genomic Sci.">
        <title>Complete genome sequence of Rhodospirillum rubrum type strain (S1).</title>
        <authorList>
            <person name="Munk A.C."/>
            <person name="Copeland A."/>
            <person name="Lucas S."/>
            <person name="Lapidus A."/>
            <person name="Del Rio T.G."/>
            <person name="Barry K."/>
            <person name="Detter J.C."/>
            <person name="Hammon N."/>
            <person name="Israni S."/>
            <person name="Pitluck S."/>
            <person name="Brettin T."/>
            <person name="Bruce D."/>
            <person name="Han C."/>
            <person name="Tapia R."/>
            <person name="Gilna P."/>
            <person name="Schmutz J."/>
            <person name="Larimer F."/>
            <person name="Land M."/>
            <person name="Kyrpides N.C."/>
            <person name="Mavromatis K."/>
            <person name="Richardson P."/>
            <person name="Rohde M."/>
            <person name="Goker M."/>
            <person name="Klenk H.P."/>
            <person name="Zhang Y."/>
            <person name="Roberts G.P."/>
            <person name="Reslewic S."/>
            <person name="Schwartz D.C."/>
        </authorList>
    </citation>
    <scope>NUCLEOTIDE SEQUENCE [LARGE SCALE GENOMIC DNA]</scope>
    <source>
        <strain evidence="3">ATCC 11170 / ATH 1.1.1 / DSM 467 / LMG 4362 / NCIMB 8255 / S1</strain>
    </source>
</reference>
<organism evidence="2 3">
    <name type="scientific">Rhodospirillum rubrum (strain ATCC 11170 / ATH 1.1.1 / DSM 467 / LMG 4362 / NCIMB 8255 / S1)</name>
    <dbReference type="NCBI Taxonomy" id="269796"/>
    <lineage>
        <taxon>Bacteria</taxon>
        <taxon>Pseudomonadati</taxon>
        <taxon>Pseudomonadota</taxon>
        <taxon>Alphaproteobacteria</taxon>
        <taxon>Rhodospirillales</taxon>
        <taxon>Rhodospirillaceae</taxon>
        <taxon>Rhodospirillum</taxon>
    </lineage>
</organism>
<keyword evidence="3" id="KW-1185">Reference proteome</keyword>
<gene>
    <name evidence="2" type="ordered locus">Rru_A1624</name>
</gene>
<evidence type="ECO:0000313" key="3">
    <source>
        <dbReference type="Proteomes" id="UP000001929"/>
    </source>
</evidence>
<dbReference type="RefSeq" id="WP_011389314.1">
    <property type="nucleotide sequence ID" value="NC_007643.1"/>
</dbReference>
<name>Q2RTX1_RHORT</name>
<dbReference type="STRING" id="269796.Rru_A1624"/>
<dbReference type="AlphaFoldDB" id="Q2RTX1"/>
<sequence length="147" mass="15416">MSVTNKVTGASSAFSAAANTRLGEGIRAATASQSFAPVLEIAASAQSGPEESSLRNNDWGGTGAEGDVGKDTSSPLPNLPVRMGSVLASNSFAQILFDFRVREPSRSALPIRTASREGTDVYQSNIRVLAARFSGEKTTGTVVNRFY</sequence>
<feature type="region of interest" description="Disordered" evidence="1">
    <location>
        <begin position="42"/>
        <end position="76"/>
    </location>
</feature>
<proteinExistence type="predicted"/>
<evidence type="ECO:0000256" key="1">
    <source>
        <dbReference type="SAM" id="MobiDB-lite"/>
    </source>
</evidence>
<dbReference type="Proteomes" id="UP000001929">
    <property type="component" value="Chromosome"/>
</dbReference>
<evidence type="ECO:0000313" key="2">
    <source>
        <dbReference type="EMBL" id="ABC22424.1"/>
    </source>
</evidence>
<dbReference type="KEGG" id="rru:Rru_A1624"/>
<protein>
    <submittedName>
        <fullName evidence="2">Uncharacterized protein</fullName>
    </submittedName>
</protein>
<dbReference type="PATRIC" id="fig|269796.9.peg.1702"/>
<dbReference type="EnsemblBacteria" id="ABC22424">
    <property type="protein sequence ID" value="ABC22424"/>
    <property type="gene ID" value="Rru_A1624"/>
</dbReference>
<dbReference type="EMBL" id="CP000230">
    <property type="protein sequence ID" value="ABC22424.1"/>
    <property type="molecule type" value="Genomic_DNA"/>
</dbReference>
<accession>Q2RTX1</accession>
<feature type="compositionally biased region" description="Polar residues" evidence="1">
    <location>
        <begin position="44"/>
        <end position="56"/>
    </location>
</feature>